<sequence>MDISTRISGARSCPAFLRGQTPTVERRSTGQEAAGCLVMDLPFSPLAADAARIAVAAALVGYEPGDLIDEARLICSELATNALQSGSPPVVLTVDWAAPPQGGLDVEITVTDGGHGHARPPEHRTHATLPADNAEEGRGLFLVQTLATAWSLDLGAEASRAWCLLRIACGSDQAHAPAINGRTSQ</sequence>
<dbReference type="RefSeq" id="WP_346179034.1">
    <property type="nucleotide sequence ID" value="NZ_BAAASD010000060.1"/>
</dbReference>
<dbReference type="InterPro" id="IPR036890">
    <property type="entry name" value="HATPase_C_sf"/>
</dbReference>
<dbReference type="Proteomes" id="UP001500253">
    <property type="component" value="Unassembled WGS sequence"/>
</dbReference>
<comment type="caution">
    <text evidence="3">The sequence shown here is derived from an EMBL/GenBank/DDBJ whole genome shotgun (WGS) entry which is preliminary data.</text>
</comment>
<reference evidence="4" key="1">
    <citation type="journal article" date="2019" name="Int. J. Syst. Evol. Microbiol.">
        <title>The Global Catalogue of Microorganisms (GCM) 10K type strain sequencing project: providing services to taxonomists for standard genome sequencing and annotation.</title>
        <authorList>
            <consortium name="The Broad Institute Genomics Platform"/>
            <consortium name="The Broad Institute Genome Sequencing Center for Infectious Disease"/>
            <person name="Wu L."/>
            <person name="Ma J."/>
        </authorList>
    </citation>
    <scope>NUCLEOTIDE SEQUENCE [LARGE SCALE GENOMIC DNA]</scope>
    <source>
        <strain evidence="4">JCM 4316</strain>
    </source>
</reference>
<evidence type="ECO:0000313" key="3">
    <source>
        <dbReference type="EMBL" id="GAA2372312.1"/>
    </source>
</evidence>
<keyword evidence="1" id="KW-0723">Serine/threonine-protein kinase</keyword>
<dbReference type="PANTHER" id="PTHR35526">
    <property type="entry name" value="ANTI-SIGMA-F FACTOR RSBW-RELATED"/>
    <property type="match status" value="1"/>
</dbReference>
<dbReference type="EMBL" id="BAAASD010000060">
    <property type="protein sequence ID" value="GAA2372312.1"/>
    <property type="molecule type" value="Genomic_DNA"/>
</dbReference>
<organism evidence="3 4">
    <name type="scientific">Streptomyces cuspidosporus</name>
    <dbReference type="NCBI Taxonomy" id="66882"/>
    <lineage>
        <taxon>Bacteria</taxon>
        <taxon>Bacillati</taxon>
        <taxon>Actinomycetota</taxon>
        <taxon>Actinomycetes</taxon>
        <taxon>Kitasatosporales</taxon>
        <taxon>Streptomycetaceae</taxon>
        <taxon>Streptomyces</taxon>
    </lineage>
</organism>
<dbReference type="InterPro" id="IPR050267">
    <property type="entry name" value="Anti-sigma-factor_SerPK"/>
</dbReference>
<keyword evidence="1" id="KW-0808">Transferase</keyword>
<dbReference type="Pfam" id="PF13581">
    <property type="entry name" value="HATPase_c_2"/>
    <property type="match status" value="1"/>
</dbReference>
<accession>A0ABP5UC66</accession>
<evidence type="ECO:0000259" key="2">
    <source>
        <dbReference type="Pfam" id="PF13581"/>
    </source>
</evidence>
<keyword evidence="1" id="KW-0418">Kinase</keyword>
<dbReference type="InterPro" id="IPR003594">
    <property type="entry name" value="HATPase_dom"/>
</dbReference>
<protein>
    <recommendedName>
        <fullName evidence="2">Histidine kinase/HSP90-like ATPase domain-containing protein</fullName>
    </recommendedName>
</protein>
<feature type="domain" description="Histidine kinase/HSP90-like ATPase" evidence="2">
    <location>
        <begin position="63"/>
        <end position="152"/>
    </location>
</feature>
<name>A0ABP5UC66_9ACTN</name>
<evidence type="ECO:0000256" key="1">
    <source>
        <dbReference type="ARBA" id="ARBA00022527"/>
    </source>
</evidence>
<keyword evidence="4" id="KW-1185">Reference proteome</keyword>
<evidence type="ECO:0000313" key="4">
    <source>
        <dbReference type="Proteomes" id="UP001500253"/>
    </source>
</evidence>
<dbReference type="PANTHER" id="PTHR35526:SF3">
    <property type="entry name" value="ANTI-SIGMA-F FACTOR RSBW"/>
    <property type="match status" value="1"/>
</dbReference>
<proteinExistence type="predicted"/>
<dbReference type="SUPFAM" id="SSF55874">
    <property type="entry name" value="ATPase domain of HSP90 chaperone/DNA topoisomerase II/histidine kinase"/>
    <property type="match status" value="1"/>
</dbReference>
<dbReference type="CDD" id="cd16936">
    <property type="entry name" value="HATPase_RsbW-like"/>
    <property type="match status" value="1"/>
</dbReference>
<dbReference type="Gene3D" id="3.30.565.10">
    <property type="entry name" value="Histidine kinase-like ATPase, C-terminal domain"/>
    <property type="match status" value="1"/>
</dbReference>
<gene>
    <name evidence="3" type="ORF">GCM10010246_78500</name>
</gene>